<dbReference type="Gene3D" id="3.20.20.140">
    <property type="entry name" value="Metal-dependent hydrolases"/>
    <property type="match status" value="1"/>
</dbReference>
<sequence length="393" mass="43586">MPRSTNSQREMVDGLPLFDHHCHGVIEYDLSAAEFESLISESSRPAAPGTTRFDSQIGVQVLSQCAPVLGAERFCSPTAYLDARAALGADEVDRRLLKAARLTTLGVDTGHAAGLITGPERLGELAGATAHEVVRLESLAEGVAHTMRAEENPLPPSRDNAALFLQKLEDPLDMRLARAIGVKSIAAYRYGLDFLAARPATDEVIAAAVEFLSQPATMRLDDPVLIRHLLWLAIDRKQVIQLHIGYGDDDVDLHRCNPLLLTELLRTTRDTGARFALLHCYPFVREAGYLADVYEHVYFDVGLAINYTGSHSPRVIAESLELAPFGKILFSTDAFGLPELYFVGAQLFRRGLAEVLDYYQREWGWPDHYCRKVAELMCYDNAARLYGVDDRKN</sequence>
<dbReference type="SUPFAM" id="SSF51556">
    <property type="entry name" value="Metallo-dependent hydrolases"/>
    <property type="match status" value="1"/>
</dbReference>
<accession>A0ABY7U6E9</accession>
<dbReference type="InterPro" id="IPR006680">
    <property type="entry name" value="Amidohydro-rel"/>
</dbReference>
<evidence type="ECO:0000313" key="2">
    <source>
        <dbReference type="EMBL" id="WCZ31961.1"/>
    </source>
</evidence>
<dbReference type="Proteomes" id="UP001220064">
    <property type="component" value="Chromosome"/>
</dbReference>
<dbReference type="EMBL" id="CP063189">
    <property type="protein sequence ID" value="WCZ31961.1"/>
    <property type="molecule type" value="Genomic_DNA"/>
</dbReference>
<organism evidence="2 3">
    <name type="scientific">Corynebacterium massiliense DSM 45435</name>
    <dbReference type="NCBI Taxonomy" id="1121364"/>
    <lineage>
        <taxon>Bacteria</taxon>
        <taxon>Bacillati</taxon>
        <taxon>Actinomycetota</taxon>
        <taxon>Actinomycetes</taxon>
        <taxon>Mycobacteriales</taxon>
        <taxon>Corynebacteriaceae</taxon>
        <taxon>Corynebacterium</taxon>
    </lineage>
</organism>
<protein>
    <submittedName>
        <fullName evidence="2">Amidohydrolase</fullName>
    </submittedName>
</protein>
<feature type="domain" description="Amidohydrolase-related" evidence="1">
    <location>
        <begin position="207"/>
        <end position="387"/>
    </location>
</feature>
<reference evidence="2 3" key="1">
    <citation type="submission" date="2020-10" db="EMBL/GenBank/DDBJ databases">
        <title>Complete genome sequence of Corynebacterium massiliense DSM 45435, type strain of Corynebacterium massiliense.</title>
        <authorList>
            <person name="Busche T."/>
            <person name="Kalinowski J."/>
            <person name="Ruckert C."/>
        </authorList>
    </citation>
    <scope>NUCLEOTIDE SEQUENCE [LARGE SCALE GENOMIC DNA]</scope>
    <source>
        <strain evidence="2 3">DSM 45435</strain>
    </source>
</reference>
<dbReference type="InterPro" id="IPR032466">
    <property type="entry name" value="Metal_Hydrolase"/>
</dbReference>
<evidence type="ECO:0000259" key="1">
    <source>
        <dbReference type="Pfam" id="PF04909"/>
    </source>
</evidence>
<dbReference type="PANTHER" id="PTHR43383:SF2">
    <property type="entry name" value="AMIDOHYDROLASE 2 FAMILY PROTEIN"/>
    <property type="match status" value="1"/>
</dbReference>
<dbReference type="RefSeq" id="WP_022862610.1">
    <property type="nucleotide sequence ID" value="NZ_ATVG01000003.1"/>
</dbReference>
<keyword evidence="3" id="KW-1185">Reference proteome</keyword>
<proteinExistence type="predicted"/>
<dbReference type="Pfam" id="PF04909">
    <property type="entry name" value="Amidohydro_2"/>
    <property type="match status" value="1"/>
</dbReference>
<gene>
    <name evidence="2" type="ORF">CMASS_02510</name>
</gene>
<name>A0ABY7U6E9_9CORY</name>
<evidence type="ECO:0000313" key="3">
    <source>
        <dbReference type="Proteomes" id="UP001220064"/>
    </source>
</evidence>
<dbReference type="PANTHER" id="PTHR43383">
    <property type="entry name" value="NODULIN 6"/>
    <property type="match status" value="1"/>
</dbReference>